<gene>
    <name evidence="5" type="ORF">Selli1_06840</name>
    <name evidence="6" type="ORF">Selli2_24080</name>
</gene>
<dbReference type="Gene3D" id="1.20.5.620">
    <property type="entry name" value="F1F0 ATP synthase subunit B, membrane domain"/>
    <property type="match status" value="1"/>
</dbReference>
<comment type="caution">
    <text evidence="5">The sequence shown here is derived from an EMBL/GenBank/DDBJ whole genome shotgun (WGS) entry which is preliminary data.</text>
</comment>
<evidence type="ECO:0000256" key="4">
    <source>
        <dbReference type="SAM" id="Coils"/>
    </source>
</evidence>
<reference evidence="6" key="4">
    <citation type="submission" date="2022-11" db="EMBL/GenBank/DDBJ databases">
        <title>Draft genome sequence of Sellimonas catena strain 18CBH55.</title>
        <authorList>
            <person name="Atsushi H."/>
            <person name="Moriya O."/>
            <person name="Mitsuo S."/>
        </authorList>
    </citation>
    <scope>NUCLEOTIDE SEQUENCE</scope>
    <source>
        <strain evidence="6">18CBH55</strain>
    </source>
</reference>
<proteinExistence type="inferred from homology"/>
<organism evidence="5 7">
    <name type="scientific">Sellimonas catena</name>
    <dbReference type="NCBI Taxonomy" id="2994035"/>
    <lineage>
        <taxon>Bacteria</taxon>
        <taxon>Bacillati</taxon>
        <taxon>Bacillota</taxon>
        <taxon>Clostridia</taxon>
        <taxon>Lachnospirales</taxon>
        <taxon>Lachnospiraceae</taxon>
        <taxon>Sellimonas</taxon>
    </lineage>
</organism>
<reference evidence="5" key="2">
    <citation type="submission" date="2022-11" db="EMBL/GenBank/DDBJ databases">
        <title>Draft genome sequence of Sellimonas catena strain 12EGH17.</title>
        <authorList>
            <person name="Atsushi H."/>
            <person name="Moriya O."/>
            <person name="Mitsuo S."/>
        </authorList>
    </citation>
    <scope>NUCLEOTIDE SEQUENCE</scope>
    <source>
        <strain evidence="5">12EGH17</strain>
    </source>
</reference>
<keyword evidence="7" id="KW-1185">Reference proteome</keyword>
<evidence type="ECO:0000256" key="1">
    <source>
        <dbReference type="ARBA" id="ARBA00005901"/>
    </source>
</evidence>
<evidence type="ECO:0000256" key="3">
    <source>
        <dbReference type="ARBA" id="ARBA00023065"/>
    </source>
</evidence>
<name>A0A9W6C6F2_9FIRM</name>
<protein>
    <recommendedName>
        <fullName evidence="8">V-type proton ATPase subunit E</fullName>
    </recommendedName>
</protein>
<dbReference type="AlphaFoldDB" id="A0A9W6C6F2"/>
<dbReference type="EMBL" id="BSCH01000015">
    <property type="protein sequence ID" value="GLG90981.1"/>
    <property type="molecule type" value="Genomic_DNA"/>
</dbReference>
<dbReference type="Proteomes" id="UP001145094">
    <property type="component" value="Unassembled WGS sequence"/>
</dbReference>
<evidence type="ECO:0000313" key="5">
    <source>
        <dbReference type="EMBL" id="GLG03510.1"/>
    </source>
</evidence>
<keyword evidence="3" id="KW-0406">Ion transport</keyword>
<keyword evidence="4" id="KW-0175">Coiled coil</keyword>
<keyword evidence="2" id="KW-0813">Transport</keyword>
<dbReference type="EMBL" id="BSBO01000005">
    <property type="protein sequence ID" value="GLG03510.1"/>
    <property type="molecule type" value="Genomic_DNA"/>
</dbReference>
<dbReference type="Proteomes" id="UP001145145">
    <property type="component" value="Unassembled WGS sequence"/>
</dbReference>
<dbReference type="SUPFAM" id="SSF160527">
    <property type="entry name" value="V-type ATPase subunit E-like"/>
    <property type="match status" value="1"/>
</dbReference>
<evidence type="ECO:0008006" key="8">
    <source>
        <dbReference type="Google" id="ProtNLM"/>
    </source>
</evidence>
<dbReference type="InterPro" id="IPR038495">
    <property type="entry name" value="ATPase_E_C"/>
</dbReference>
<evidence type="ECO:0000313" key="7">
    <source>
        <dbReference type="Proteomes" id="UP001145145"/>
    </source>
</evidence>
<dbReference type="Pfam" id="PF01991">
    <property type="entry name" value="vATP-synt_E"/>
    <property type="match status" value="1"/>
</dbReference>
<dbReference type="InterPro" id="IPR002842">
    <property type="entry name" value="ATPase_V1_Esu"/>
</dbReference>
<dbReference type="GO" id="GO:0046961">
    <property type="term" value="F:proton-transporting ATPase activity, rotational mechanism"/>
    <property type="evidence" value="ECO:0007669"/>
    <property type="project" value="InterPro"/>
</dbReference>
<dbReference type="RefSeq" id="WP_087166625.1">
    <property type="nucleotide sequence ID" value="NZ_BSBO01000005.1"/>
</dbReference>
<comment type="similarity">
    <text evidence="1">Belongs to the V-ATPase E subunit family.</text>
</comment>
<dbReference type="GO" id="GO:0033178">
    <property type="term" value="C:proton-transporting two-sector ATPase complex, catalytic domain"/>
    <property type="evidence" value="ECO:0007669"/>
    <property type="project" value="InterPro"/>
</dbReference>
<evidence type="ECO:0000256" key="2">
    <source>
        <dbReference type="ARBA" id="ARBA00022448"/>
    </source>
</evidence>
<feature type="coiled-coil region" evidence="4">
    <location>
        <begin position="27"/>
        <end position="54"/>
    </location>
</feature>
<evidence type="ECO:0000313" key="6">
    <source>
        <dbReference type="EMBL" id="GLG90981.1"/>
    </source>
</evidence>
<dbReference type="Gene3D" id="3.30.2320.30">
    <property type="entry name" value="ATP synthase, E subunit, C-terminal"/>
    <property type="match status" value="1"/>
</dbReference>
<reference evidence="5 7" key="5">
    <citation type="journal article" date="2023" name="Int. J. Syst. Evol. Microbiol.">
        <title>Sellimonas catena sp. nov., isolated from human faeces.</title>
        <authorList>
            <person name="Hisatomi A."/>
            <person name="Ohkuma M."/>
            <person name="Sakamoto M."/>
        </authorList>
    </citation>
    <scope>NUCLEOTIDE SEQUENCE [LARGE SCALE GENOMIC DNA]</scope>
    <source>
        <strain evidence="5 7">12EGH17</strain>
        <strain evidence="6">18CBH55</strain>
    </source>
</reference>
<accession>A0A9W6C6F2</accession>
<reference evidence="6" key="3">
    <citation type="submission" date="2022-11" db="EMBL/GenBank/DDBJ databases">
        <title>Draft genome sequence of Sellimonas catena strain 18CBH55.</title>
        <authorList>
            <person name="Hisatomi A."/>
            <person name="Ohkuma M."/>
            <person name="Sakamoto M."/>
        </authorList>
    </citation>
    <scope>NUCLEOTIDE SEQUENCE</scope>
    <source>
        <strain evidence="6">18CBH55</strain>
    </source>
</reference>
<sequence length="197" mass="22216">MTGLDKMISQILEEADAAASQKEADAASRAEAILSEAEKEAEILKTEIEEKSEKELAGYESRHRLADEQKRRTALLLAKQEIISDTIEKAYQKFCSMETEAYFEVIAKMIRKFALPKEGEILFSEKDLGRMPEGFRAEIARAAKEKGGSLTVSGETRRMEGGFVLVYGGVEENCSFRALFDSRKDELQDKVNRLLFF</sequence>
<reference evidence="5" key="1">
    <citation type="submission" date="2022-11" db="EMBL/GenBank/DDBJ databases">
        <title>Draft genome sequence of Sellimonas catena strain 12EGH17.</title>
        <authorList>
            <person name="Hisatomi A."/>
            <person name="Ohkuma M."/>
            <person name="Sakamoto M."/>
        </authorList>
    </citation>
    <scope>NUCLEOTIDE SEQUENCE</scope>
    <source>
        <strain evidence="5">12EGH17</strain>
    </source>
</reference>